<evidence type="ECO:0000259" key="7">
    <source>
        <dbReference type="Pfam" id="PF01435"/>
    </source>
</evidence>
<dbReference type="Pfam" id="PF01435">
    <property type="entry name" value="Peptidase_M48"/>
    <property type="match status" value="1"/>
</dbReference>
<comment type="cofactor">
    <cofactor evidence="6">
        <name>Zn(2+)</name>
        <dbReference type="ChEBI" id="CHEBI:29105"/>
    </cofactor>
    <text evidence="6">Binds 1 zinc ion per subunit.</text>
</comment>
<proteinExistence type="inferred from homology"/>
<evidence type="ECO:0000313" key="8">
    <source>
        <dbReference type="EMBL" id="SFE61313.1"/>
    </source>
</evidence>
<dbReference type="GO" id="GO:0046872">
    <property type="term" value="F:metal ion binding"/>
    <property type="evidence" value="ECO:0007669"/>
    <property type="project" value="UniProtKB-KW"/>
</dbReference>
<sequence length="249" mass="27146">MPCTCQTFTRRRILAGAATLPLTTLPACDRASVLVSEDEAARLGAEAWQQIRSETPQSDDPAFRDTVAQLSHELITAAGGQPSEWQVVAFDSAQANAFALPGGRIGVYRGLYELAGSPDELAAVIGHEIGHLQADHARERMGNARASNALQRVVAFVLRQSEIELDEEIMAALGLGLQYGLALPYGRRQELEADRLGLDLMRQAGFDPAASIRLWEAMQQARGNQPPEILATHPAPQTRIRELREMIEA</sequence>
<keyword evidence="1 6" id="KW-0645">Protease</keyword>
<dbReference type="PANTHER" id="PTHR22726:SF24">
    <property type="entry name" value="M48 FAMILY METALLOPEPTIDASE"/>
    <property type="match status" value="1"/>
</dbReference>
<dbReference type="GO" id="GO:0016020">
    <property type="term" value="C:membrane"/>
    <property type="evidence" value="ECO:0007669"/>
    <property type="project" value="TreeGrafter"/>
</dbReference>
<comment type="similarity">
    <text evidence="6">Belongs to the peptidase M48 family.</text>
</comment>
<dbReference type="InterPro" id="IPR051156">
    <property type="entry name" value="Mito/Outer_Membr_Metalloprot"/>
</dbReference>
<evidence type="ECO:0000256" key="6">
    <source>
        <dbReference type="RuleBase" id="RU003983"/>
    </source>
</evidence>
<reference evidence="8 9" key="1">
    <citation type="submission" date="2016-10" db="EMBL/GenBank/DDBJ databases">
        <authorList>
            <person name="Varghese N."/>
            <person name="Submissions S."/>
        </authorList>
    </citation>
    <scope>NUCLEOTIDE SEQUENCE [LARGE SCALE GENOMIC DNA]</scope>
    <source>
        <strain evidence="9">YIM D21,KCTC 23444,ACCC 10710</strain>
    </source>
</reference>
<accession>A0A1I2C0P9</accession>
<name>A0A1I2C0P9_9RHOB</name>
<evidence type="ECO:0000313" key="9">
    <source>
        <dbReference type="Proteomes" id="UP000325289"/>
    </source>
</evidence>
<dbReference type="RefSeq" id="WP_149757350.1">
    <property type="nucleotide sequence ID" value="NZ_FOMS01000012.1"/>
</dbReference>
<feature type="domain" description="Peptidase M48" evidence="7">
    <location>
        <begin position="67"/>
        <end position="246"/>
    </location>
</feature>
<gene>
    <name evidence="8" type="ORF">SAMN04515678_11245</name>
</gene>
<dbReference type="AlphaFoldDB" id="A0A1I2C0P9"/>
<keyword evidence="9" id="KW-1185">Reference proteome</keyword>
<dbReference type="Proteomes" id="UP000325289">
    <property type="component" value="Unassembled WGS sequence"/>
</dbReference>
<dbReference type="EMBL" id="FOMS01000012">
    <property type="protein sequence ID" value="SFE61313.1"/>
    <property type="molecule type" value="Genomic_DNA"/>
</dbReference>
<dbReference type="PANTHER" id="PTHR22726">
    <property type="entry name" value="METALLOENDOPEPTIDASE OMA1"/>
    <property type="match status" value="1"/>
</dbReference>
<evidence type="ECO:0000256" key="1">
    <source>
        <dbReference type="ARBA" id="ARBA00022670"/>
    </source>
</evidence>
<evidence type="ECO:0000256" key="2">
    <source>
        <dbReference type="ARBA" id="ARBA00022723"/>
    </source>
</evidence>
<evidence type="ECO:0000256" key="3">
    <source>
        <dbReference type="ARBA" id="ARBA00022801"/>
    </source>
</evidence>
<organism evidence="8 9">
    <name type="scientific">Roseivivax sediminis</name>
    <dbReference type="NCBI Taxonomy" id="936889"/>
    <lineage>
        <taxon>Bacteria</taxon>
        <taxon>Pseudomonadati</taxon>
        <taxon>Pseudomonadota</taxon>
        <taxon>Alphaproteobacteria</taxon>
        <taxon>Rhodobacterales</taxon>
        <taxon>Roseobacteraceae</taxon>
        <taxon>Roseivivax</taxon>
    </lineage>
</organism>
<evidence type="ECO:0000256" key="5">
    <source>
        <dbReference type="ARBA" id="ARBA00023049"/>
    </source>
</evidence>
<dbReference type="InterPro" id="IPR001915">
    <property type="entry name" value="Peptidase_M48"/>
</dbReference>
<keyword evidence="3 6" id="KW-0378">Hydrolase</keyword>
<evidence type="ECO:0000256" key="4">
    <source>
        <dbReference type="ARBA" id="ARBA00022833"/>
    </source>
</evidence>
<keyword evidence="4 6" id="KW-0862">Zinc</keyword>
<dbReference type="GO" id="GO:0051603">
    <property type="term" value="P:proteolysis involved in protein catabolic process"/>
    <property type="evidence" value="ECO:0007669"/>
    <property type="project" value="TreeGrafter"/>
</dbReference>
<keyword evidence="5 6" id="KW-0482">Metalloprotease</keyword>
<dbReference type="GO" id="GO:0004222">
    <property type="term" value="F:metalloendopeptidase activity"/>
    <property type="evidence" value="ECO:0007669"/>
    <property type="project" value="InterPro"/>
</dbReference>
<dbReference type="OrthoDB" id="9810445at2"/>
<dbReference type="Gene3D" id="3.30.2010.10">
    <property type="entry name" value="Metalloproteases ('zincins'), catalytic domain"/>
    <property type="match status" value="1"/>
</dbReference>
<protein>
    <submittedName>
        <fullName evidence="8">Peptidase family M48</fullName>
    </submittedName>
</protein>
<keyword evidence="2" id="KW-0479">Metal-binding</keyword>
<dbReference type="CDD" id="cd07331">
    <property type="entry name" value="M48C_Oma1_like"/>
    <property type="match status" value="1"/>
</dbReference>